<sequence>MSVGLLLILICYHILTSKDREGAAQILKEQSDVIEEVVDEVLHSYHTGFNRAIKNYSQEQCDKWKEHSNPGNCTKARLRTFSGLSKIERREAFAYRPQLPEHSRVQPIVHVFL</sequence>
<keyword evidence="2" id="KW-1185">Reference proteome</keyword>
<reference evidence="1" key="1">
    <citation type="submission" date="2023-10" db="EMBL/GenBank/DDBJ databases">
        <authorList>
            <person name="Rodriguez Cubillos JULIANA M."/>
            <person name="De Vega J."/>
        </authorList>
    </citation>
    <scope>NUCLEOTIDE SEQUENCE</scope>
</reference>
<name>A0ACB0J176_TRIPR</name>
<evidence type="ECO:0000313" key="2">
    <source>
        <dbReference type="Proteomes" id="UP001177021"/>
    </source>
</evidence>
<protein>
    <submittedName>
        <fullName evidence="1">Uncharacterized protein</fullName>
    </submittedName>
</protein>
<proteinExistence type="predicted"/>
<comment type="caution">
    <text evidence="1">The sequence shown here is derived from an EMBL/GenBank/DDBJ whole genome shotgun (WGS) entry which is preliminary data.</text>
</comment>
<gene>
    <name evidence="1" type="ORF">MILVUS5_LOCUS7930</name>
</gene>
<organism evidence="1 2">
    <name type="scientific">Trifolium pratense</name>
    <name type="common">Red clover</name>
    <dbReference type="NCBI Taxonomy" id="57577"/>
    <lineage>
        <taxon>Eukaryota</taxon>
        <taxon>Viridiplantae</taxon>
        <taxon>Streptophyta</taxon>
        <taxon>Embryophyta</taxon>
        <taxon>Tracheophyta</taxon>
        <taxon>Spermatophyta</taxon>
        <taxon>Magnoliopsida</taxon>
        <taxon>eudicotyledons</taxon>
        <taxon>Gunneridae</taxon>
        <taxon>Pentapetalae</taxon>
        <taxon>rosids</taxon>
        <taxon>fabids</taxon>
        <taxon>Fabales</taxon>
        <taxon>Fabaceae</taxon>
        <taxon>Papilionoideae</taxon>
        <taxon>50 kb inversion clade</taxon>
        <taxon>NPAAA clade</taxon>
        <taxon>Hologalegina</taxon>
        <taxon>IRL clade</taxon>
        <taxon>Trifolieae</taxon>
        <taxon>Trifolium</taxon>
    </lineage>
</organism>
<accession>A0ACB0J176</accession>
<dbReference type="Proteomes" id="UP001177021">
    <property type="component" value="Unassembled WGS sequence"/>
</dbReference>
<evidence type="ECO:0000313" key="1">
    <source>
        <dbReference type="EMBL" id="CAJ2637587.1"/>
    </source>
</evidence>
<dbReference type="EMBL" id="CASHSV030000013">
    <property type="protein sequence ID" value="CAJ2637587.1"/>
    <property type="molecule type" value="Genomic_DNA"/>
</dbReference>